<accession>A0ABV5CKZ7</accession>
<keyword evidence="3" id="KW-1185">Reference proteome</keyword>
<dbReference type="EMBL" id="JBCGDC010000011">
    <property type="protein sequence ID" value="MFB6392680.1"/>
    <property type="molecule type" value="Genomic_DNA"/>
</dbReference>
<dbReference type="Proteomes" id="UP001582793">
    <property type="component" value="Unassembled WGS sequence"/>
</dbReference>
<reference evidence="2 3" key="1">
    <citation type="submission" date="2024-04" db="EMBL/GenBank/DDBJ databases">
        <title>Polymorphospora sp. isolated from Baiyangdian Lake in Xiong'an New Area.</title>
        <authorList>
            <person name="Zhang X."/>
            <person name="Liu J."/>
        </authorList>
    </citation>
    <scope>NUCLEOTIDE SEQUENCE [LARGE SCALE GENOMIC DNA]</scope>
    <source>
        <strain evidence="2 3">2-325</strain>
    </source>
</reference>
<proteinExistence type="predicted"/>
<comment type="caution">
    <text evidence="2">The sequence shown here is derived from an EMBL/GenBank/DDBJ whole genome shotgun (WGS) entry which is preliminary data.</text>
</comment>
<dbReference type="RefSeq" id="WP_375733396.1">
    <property type="nucleotide sequence ID" value="NZ_JBCGDC010000011.1"/>
</dbReference>
<feature type="region of interest" description="Disordered" evidence="1">
    <location>
        <begin position="25"/>
        <end position="64"/>
    </location>
</feature>
<evidence type="ECO:0000313" key="2">
    <source>
        <dbReference type="EMBL" id="MFB6392680.1"/>
    </source>
</evidence>
<evidence type="ECO:0000256" key="1">
    <source>
        <dbReference type="SAM" id="MobiDB-lite"/>
    </source>
</evidence>
<protein>
    <submittedName>
        <fullName evidence="2">Uncharacterized protein</fullName>
    </submittedName>
</protein>
<sequence length="64" mass="7247">MSSFSDLYGMWRDLADAAEATGSREAQRLAAEAQKALSQHPQMREARAQLAGVSRRQAERDRRR</sequence>
<evidence type="ECO:0000313" key="3">
    <source>
        <dbReference type="Proteomes" id="UP001582793"/>
    </source>
</evidence>
<organism evidence="2 3">
    <name type="scientific">Polymorphospora lycopeni</name>
    <dbReference type="NCBI Taxonomy" id="3140240"/>
    <lineage>
        <taxon>Bacteria</taxon>
        <taxon>Bacillati</taxon>
        <taxon>Actinomycetota</taxon>
        <taxon>Actinomycetes</taxon>
        <taxon>Micromonosporales</taxon>
        <taxon>Micromonosporaceae</taxon>
        <taxon>Polymorphospora</taxon>
    </lineage>
</organism>
<name>A0ABV5CKZ7_9ACTN</name>
<gene>
    <name evidence="2" type="ORF">AAFH96_06110</name>
</gene>